<keyword evidence="1" id="KW-0175">Coiled coil</keyword>
<evidence type="ECO:0000259" key="2">
    <source>
        <dbReference type="PROSITE" id="PS50943"/>
    </source>
</evidence>
<dbReference type="EMBL" id="WNXC01000001">
    <property type="protein sequence ID" value="MBB2148842.1"/>
    <property type="molecule type" value="Genomic_DNA"/>
</dbReference>
<dbReference type="PROSITE" id="PS50943">
    <property type="entry name" value="HTH_CROC1"/>
    <property type="match status" value="1"/>
</dbReference>
<comment type="caution">
    <text evidence="3">The sequence shown here is derived from an EMBL/GenBank/DDBJ whole genome shotgun (WGS) entry which is preliminary data.</text>
</comment>
<protein>
    <recommendedName>
        <fullName evidence="2">HTH cro/C1-type domain-containing protein</fullName>
    </recommendedName>
</protein>
<reference evidence="3 4" key="1">
    <citation type="submission" date="2019-11" db="EMBL/GenBank/DDBJ databases">
        <title>Description of Pedobacter sp. LMG 31462T.</title>
        <authorList>
            <person name="Carlier A."/>
            <person name="Qi S."/>
            <person name="Vandamme P."/>
        </authorList>
    </citation>
    <scope>NUCLEOTIDE SEQUENCE [LARGE SCALE GENOMIC DNA]</scope>
    <source>
        <strain evidence="3 4">LMG 31462</strain>
    </source>
</reference>
<proteinExistence type="predicted"/>
<dbReference type="Gene3D" id="1.10.260.40">
    <property type="entry name" value="lambda repressor-like DNA-binding domains"/>
    <property type="match status" value="1"/>
</dbReference>
<feature type="domain" description="HTH cro/C1-type" evidence="2">
    <location>
        <begin position="21"/>
        <end position="65"/>
    </location>
</feature>
<evidence type="ECO:0000313" key="4">
    <source>
        <dbReference type="Proteomes" id="UP000636110"/>
    </source>
</evidence>
<name>A0ABR6EUW8_9SPHI</name>
<gene>
    <name evidence="3" type="ORF">GM920_07950</name>
</gene>
<organism evidence="3 4">
    <name type="scientific">Pedobacter gandavensis</name>
    <dbReference type="NCBI Taxonomy" id="2679963"/>
    <lineage>
        <taxon>Bacteria</taxon>
        <taxon>Pseudomonadati</taxon>
        <taxon>Bacteroidota</taxon>
        <taxon>Sphingobacteriia</taxon>
        <taxon>Sphingobacteriales</taxon>
        <taxon>Sphingobacteriaceae</taxon>
        <taxon>Pedobacter</taxon>
    </lineage>
</organism>
<dbReference type="SUPFAM" id="SSF47413">
    <property type="entry name" value="lambda repressor-like DNA-binding domains"/>
    <property type="match status" value="1"/>
</dbReference>
<dbReference type="InterPro" id="IPR001387">
    <property type="entry name" value="Cro/C1-type_HTH"/>
</dbReference>
<dbReference type="CDD" id="cd00093">
    <property type="entry name" value="HTH_XRE"/>
    <property type="match status" value="1"/>
</dbReference>
<sequence length="112" mass="12539">MHDLKEIGARLRVFYKQHVGSQADLARETDQNVKTINLMVNGHVMVNNETITVLAQKYNLDPDWLLTGKGEVLNNQKPNPKSIANLHAKVAKLELELKSVKGILEQVLAKLS</sequence>
<accession>A0ABR6EUW8</accession>
<dbReference type="InterPro" id="IPR010982">
    <property type="entry name" value="Lambda_DNA-bd_dom_sf"/>
</dbReference>
<feature type="coiled-coil region" evidence="1">
    <location>
        <begin position="83"/>
        <end position="110"/>
    </location>
</feature>
<keyword evidence="4" id="KW-1185">Reference proteome</keyword>
<dbReference type="RefSeq" id="WP_182955236.1">
    <property type="nucleotide sequence ID" value="NZ_WNXC01000001.1"/>
</dbReference>
<evidence type="ECO:0000313" key="3">
    <source>
        <dbReference type="EMBL" id="MBB2148842.1"/>
    </source>
</evidence>
<evidence type="ECO:0000256" key="1">
    <source>
        <dbReference type="SAM" id="Coils"/>
    </source>
</evidence>
<dbReference type="Proteomes" id="UP000636110">
    <property type="component" value="Unassembled WGS sequence"/>
</dbReference>